<dbReference type="AlphaFoldDB" id="A0A2Z6ZQV2"/>
<protein>
    <submittedName>
        <fullName evidence="1">Kelch-like protein diablo</fullName>
    </submittedName>
</protein>
<dbReference type="InterPro" id="IPR015915">
    <property type="entry name" value="Kelch-typ_b-propeller"/>
</dbReference>
<gene>
    <name evidence="1" type="ORF">F511_47520</name>
</gene>
<dbReference type="OrthoDB" id="45365at2759"/>
<proteinExistence type="predicted"/>
<sequence>MVPSVEIYDPRLGTWMSGEPMKQSRGYSATAVVGESIYVIGGLTDNKEVLDTIERYREGEGWEITQSNSVGKRTFASAIVFRTD</sequence>
<evidence type="ECO:0000313" key="1">
    <source>
        <dbReference type="EMBL" id="KZT75455.1"/>
    </source>
</evidence>
<name>A0A2Z6ZQV2_9LAMI</name>
<dbReference type="PANTHER" id="PTHR46034">
    <property type="match status" value="1"/>
</dbReference>
<reference evidence="1 2" key="1">
    <citation type="journal article" date="2015" name="Proc. Natl. Acad. Sci. U.S.A.">
        <title>The resurrection genome of Boea hygrometrica: A blueprint for survival of dehydration.</title>
        <authorList>
            <person name="Xiao L."/>
            <person name="Yang G."/>
            <person name="Zhang L."/>
            <person name="Yang X."/>
            <person name="Zhao S."/>
            <person name="Ji Z."/>
            <person name="Zhou Q."/>
            <person name="Hu M."/>
            <person name="Wang Y."/>
            <person name="Chen M."/>
            <person name="Xu Y."/>
            <person name="Jin H."/>
            <person name="Xiao X."/>
            <person name="Hu G."/>
            <person name="Bao F."/>
            <person name="Hu Y."/>
            <person name="Wan P."/>
            <person name="Li L."/>
            <person name="Deng X."/>
            <person name="Kuang T."/>
            <person name="Xiang C."/>
            <person name="Zhu J.K."/>
            <person name="Oliver M.J."/>
            <person name="He Y."/>
        </authorList>
    </citation>
    <scope>NUCLEOTIDE SEQUENCE [LARGE SCALE GENOMIC DNA]</scope>
    <source>
        <strain evidence="2">cv. XS01</strain>
    </source>
</reference>
<dbReference type="SUPFAM" id="SSF117281">
    <property type="entry name" value="Kelch motif"/>
    <property type="match status" value="1"/>
</dbReference>
<dbReference type="InterPro" id="IPR037293">
    <property type="entry name" value="Gal_Oxidase_central_sf"/>
</dbReference>
<dbReference type="Proteomes" id="UP000250235">
    <property type="component" value="Unassembled WGS sequence"/>
</dbReference>
<dbReference type="Pfam" id="PF01344">
    <property type="entry name" value="Kelch_1"/>
    <property type="match status" value="1"/>
</dbReference>
<dbReference type="Gene3D" id="2.130.10.80">
    <property type="entry name" value="Galactose oxidase/kelch, beta-propeller"/>
    <property type="match status" value="1"/>
</dbReference>
<dbReference type="PANTHER" id="PTHR46034:SF7">
    <property type="entry name" value="INFLUENZA VIRUS NS1A-BINDING PROTEIN"/>
    <property type="match status" value="1"/>
</dbReference>
<dbReference type="InterPro" id="IPR044832">
    <property type="entry name" value="NRP-like"/>
</dbReference>
<keyword evidence="2" id="KW-1185">Reference proteome</keyword>
<organism evidence="1 2">
    <name type="scientific">Dorcoceras hygrometricum</name>
    <dbReference type="NCBI Taxonomy" id="472368"/>
    <lineage>
        <taxon>Eukaryota</taxon>
        <taxon>Viridiplantae</taxon>
        <taxon>Streptophyta</taxon>
        <taxon>Embryophyta</taxon>
        <taxon>Tracheophyta</taxon>
        <taxon>Spermatophyta</taxon>
        <taxon>Magnoliopsida</taxon>
        <taxon>eudicotyledons</taxon>
        <taxon>Gunneridae</taxon>
        <taxon>Pentapetalae</taxon>
        <taxon>asterids</taxon>
        <taxon>lamiids</taxon>
        <taxon>Lamiales</taxon>
        <taxon>Gesneriaceae</taxon>
        <taxon>Didymocarpoideae</taxon>
        <taxon>Trichosporeae</taxon>
        <taxon>Loxocarpinae</taxon>
        <taxon>Dorcoceras</taxon>
    </lineage>
</organism>
<evidence type="ECO:0000313" key="2">
    <source>
        <dbReference type="Proteomes" id="UP000250235"/>
    </source>
</evidence>
<dbReference type="InterPro" id="IPR006652">
    <property type="entry name" value="Kelch_1"/>
</dbReference>
<dbReference type="GO" id="GO:0034976">
    <property type="term" value="P:response to endoplasmic reticulum stress"/>
    <property type="evidence" value="ECO:0007669"/>
    <property type="project" value="InterPro"/>
</dbReference>
<dbReference type="EMBL" id="KV243038">
    <property type="protein sequence ID" value="KZT75455.1"/>
    <property type="molecule type" value="Genomic_DNA"/>
</dbReference>
<accession>A0A2Z6ZQV2</accession>